<name>A0A974C8E1_XENLA</name>
<organism evidence="1 2">
    <name type="scientific">Xenopus laevis</name>
    <name type="common">African clawed frog</name>
    <dbReference type="NCBI Taxonomy" id="8355"/>
    <lineage>
        <taxon>Eukaryota</taxon>
        <taxon>Metazoa</taxon>
        <taxon>Chordata</taxon>
        <taxon>Craniata</taxon>
        <taxon>Vertebrata</taxon>
        <taxon>Euteleostomi</taxon>
        <taxon>Amphibia</taxon>
        <taxon>Batrachia</taxon>
        <taxon>Anura</taxon>
        <taxon>Pipoidea</taxon>
        <taxon>Pipidae</taxon>
        <taxon>Xenopodinae</taxon>
        <taxon>Xenopus</taxon>
        <taxon>Xenopus</taxon>
    </lineage>
</organism>
<sequence>MKIKGYNVRCIFVFLSSRQDRGGAQNDTQDGASRRAILTARSDSIKQIGMCHKRIANSRTTYGILHGLRFYSICRPSPLRQFSAIPDGSGLIKM</sequence>
<proteinExistence type="predicted"/>
<accession>A0A974C8E1</accession>
<evidence type="ECO:0000313" key="2">
    <source>
        <dbReference type="Proteomes" id="UP000694892"/>
    </source>
</evidence>
<protein>
    <submittedName>
        <fullName evidence="1">Uncharacterized protein</fullName>
    </submittedName>
</protein>
<dbReference type="AlphaFoldDB" id="A0A974C8E1"/>
<reference evidence="2" key="1">
    <citation type="journal article" date="2016" name="Nature">
        <title>Genome evolution in the allotetraploid frog Xenopus laevis.</title>
        <authorList>
            <person name="Session A.M."/>
            <person name="Uno Y."/>
            <person name="Kwon T."/>
            <person name="Chapman J.A."/>
            <person name="Toyoda A."/>
            <person name="Takahashi S."/>
            <person name="Fukui A."/>
            <person name="Hikosaka A."/>
            <person name="Suzuki A."/>
            <person name="Kondo M."/>
            <person name="van Heeringen S.J."/>
            <person name="Quigley I."/>
            <person name="Heinz S."/>
            <person name="Ogino H."/>
            <person name="Ochi H."/>
            <person name="Hellsten U."/>
            <person name="Lyons J.B."/>
            <person name="Simakov O."/>
            <person name="Putnam N."/>
            <person name="Stites J."/>
            <person name="Kuroki Y."/>
            <person name="Tanaka T."/>
            <person name="Michiue T."/>
            <person name="Watanabe M."/>
            <person name="Bogdanovic O."/>
            <person name="Lister R."/>
            <person name="Georgiou G."/>
            <person name="Paranjpe S.S."/>
            <person name="van Kruijsbergen I."/>
            <person name="Shu S."/>
            <person name="Carlson J."/>
            <person name="Kinoshita T."/>
            <person name="Ohta Y."/>
            <person name="Mawaribuchi S."/>
            <person name="Jenkins J."/>
            <person name="Grimwood J."/>
            <person name="Schmutz J."/>
            <person name="Mitros T."/>
            <person name="Mozaffari S.V."/>
            <person name="Suzuki Y."/>
            <person name="Haramoto Y."/>
            <person name="Yamamoto T.S."/>
            <person name="Takagi C."/>
            <person name="Heald R."/>
            <person name="Miller K."/>
            <person name="Haudenschild C."/>
            <person name="Kitzman J."/>
            <person name="Nakayama T."/>
            <person name="Izutsu Y."/>
            <person name="Robert J."/>
            <person name="Fortriede J."/>
            <person name="Burns K."/>
            <person name="Lotay V."/>
            <person name="Karimi K."/>
            <person name="Yasuoka Y."/>
            <person name="Dichmann D.S."/>
            <person name="Flajnik M.F."/>
            <person name="Houston D.W."/>
            <person name="Shendure J."/>
            <person name="DuPasquier L."/>
            <person name="Vize P.D."/>
            <person name="Zorn A.M."/>
            <person name="Ito M."/>
            <person name="Marcotte E.M."/>
            <person name="Wallingford J.B."/>
            <person name="Ito Y."/>
            <person name="Asashima M."/>
            <person name="Ueno N."/>
            <person name="Matsuda Y."/>
            <person name="Veenstra G.J."/>
            <person name="Fujiyama A."/>
            <person name="Harland R.M."/>
            <person name="Taira M."/>
            <person name="Rokhsar D.S."/>
        </authorList>
    </citation>
    <scope>NUCLEOTIDE SEQUENCE [LARGE SCALE GENOMIC DNA]</scope>
    <source>
        <strain evidence="2">J</strain>
    </source>
</reference>
<dbReference type="Proteomes" id="UP000694892">
    <property type="component" value="Chromosome 8L"/>
</dbReference>
<evidence type="ECO:0000313" key="1">
    <source>
        <dbReference type="EMBL" id="OCT68501.1"/>
    </source>
</evidence>
<gene>
    <name evidence="1" type="ORF">XELAEV_18039803mg</name>
</gene>
<dbReference type="EMBL" id="CM004480">
    <property type="protein sequence ID" value="OCT68501.1"/>
    <property type="molecule type" value="Genomic_DNA"/>
</dbReference>